<evidence type="ECO:0000256" key="1">
    <source>
        <dbReference type="ARBA" id="ARBA00022741"/>
    </source>
</evidence>
<dbReference type="InterPro" id="IPR003593">
    <property type="entry name" value="AAA+_ATPase"/>
</dbReference>
<dbReference type="CDD" id="cd03230">
    <property type="entry name" value="ABC_DR_subfamily_A"/>
    <property type="match status" value="1"/>
</dbReference>
<keyword evidence="5" id="KW-1185">Reference proteome</keyword>
<dbReference type="SUPFAM" id="SSF52540">
    <property type="entry name" value="P-loop containing nucleoside triphosphate hydrolases"/>
    <property type="match status" value="1"/>
</dbReference>
<dbReference type="KEGG" id="samy:DB32_006513"/>
<evidence type="ECO:0000313" key="5">
    <source>
        <dbReference type="Proteomes" id="UP000034883"/>
    </source>
</evidence>
<dbReference type="Pfam" id="PF00005">
    <property type="entry name" value="ABC_tran"/>
    <property type="match status" value="1"/>
</dbReference>
<evidence type="ECO:0000259" key="3">
    <source>
        <dbReference type="PROSITE" id="PS50893"/>
    </source>
</evidence>
<name>A0A0F6SGV7_9BACT</name>
<reference evidence="4 5" key="1">
    <citation type="submission" date="2015-03" db="EMBL/GenBank/DDBJ databases">
        <title>Genome assembly of Sandaracinus amylolyticus DSM 53668.</title>
        <authorList>
            <person name="Sharma G."/>
            <person name="Subramanian S."/>
        </authorList>
    </citation>
    <scope>NUCLEOTIDE SEQUENCE [LARGE SCALE GENOMIC DNA]</scope>
    <source>
        <strain evidence="4 5">DSM 53668</strain>
    </source>
</reference>
<gene>
    <name evidence="4" type="ORF">DB32_006513</name>
</gene>
<dbReference type="EMBL" id="CP011125">
    <property type="protein sequence ID" value="AKF09364.1"/>
    <property type="molecule type" value="Genomic_DNA"/>
</dbReference>
<dbReference type="RefSeq" id="WP_053236418.1">
    <property type="nucleotide sequence ID" value="NZ_CP011125.1"/>
</dbReference>
<dbReference type="GO" id="GO:0005524">
    <property type="term" value="F:ATP binding"/>
    <property type="evidence" value="ECO:0007669"/>
    <property type="project" value="UniProtKB-KW"/>
</dbReference>
<dbReference type="SMART" id="SM00382">
    <property type="entry name" value="AAA"/>
    <property type="match status" value="1"/>
</dbReference>
<dbReference type="Proteomes" id="UP000034883">
    <property type="component" value="Chromosome"/>
</dbReference>
<dbReference type="OrthoDB" id="9805130at2"/>
<dbReference type="PROSITE" id="PS50893">
    <property type="entry name" value="ABC_TRANSPORTER_2"/>
    <property type="match status" value="1"/>
</dbReference>
<dbReference type="PANTHER" id="PTHR43038:SF3">
    <property type="entry name" value="ABC TRANSPORTER G FAMILY MEMBER 20 ISOFORM X1"/>
    <property type="match status" value="1"/>
</dbReference>
<evidence type="ECO:0000313" key="4">
    <source>
        <dbReference type="EMBL" id="AKF09364.1"/>
    </source>
</evidence>
<keyword evidence="2" id="KW-0067">ATP-binding</keyword>
<dbReference type="AlphaFoldDB" id="A0A0F6SGV7"/>
<protein>
    <submittedName>
        <fullName evidence="4">ABC transporter multidrug efflux pump protein</fullName>
    </submittedName>
</protein>
<dbReference type="GO" id="GO:0016887">
    <property type="term" value="F:ATP hydrolysis activity"/>
    <property type="evidence" value="ECO:0007669"/>
    <property type="project" value="InterPro"/>
</dbReference>
<dbReference type="Gene3D" id="3.40.50.300">
    <property type="entry name" value="P-loop containing nucleotide triphosphate hydrolases"/>
    <property type="match status" value="1"/>
</dbReference>
<accession>A0A0F6SGV7</accession>
<sequence length="313" mass="33864">MSGLGITIDARDLVRDFGTKKAPVHAVRGLSLEVRRGELFGLVGPDAGGKTTTMRMIAGLVRPTSGMVRVLGEDPWKGAQKVRDALGLMPQEHSLYGDLSIEENMQFFSKLFCLSRAQYRERRERLLSITRLGAFTARRADALSGGMYKKLALMCALLHQPEVLLMDEPTNGVDPVSRRELWELIYELVDQGMTVLVSTPYMDEASRCHRVALVHQGRVLSEGDPNVLVRDLECPTAEVVGGDREAVHTILASLPEVLASSPAGAQLRVVIAPGASDRVAGAVRVAGASLAPAQPAFEDVFLAKVALAERQAA</sequence>
<dbReference type="PANTHER" id="PTHR43038">
    <property type="entry name" value="ATP-BINDING CASSETTE, SUB-FAMILY H, MEMBER 1"/>
    <property type="match status" value="1"/>
</dbReference>
<dbReference type="STRING" id="927083.DB32_006513"/>
<keyword evidence="1" id="KW-0547">Nucleotide-binding</keyword>
<evidence type="ECO:0000256" key="2">
    <source>
        <dbReference type="ARBA" id="ARBA00022840"/>
    </source>
</evidence>
<dbReference type="InterPro" id="IPR027417">
    <property type="entry name" value="P-loop_NTPase"/>
</dbReference>
<feature type="domain" description="ABC transporter" evidence="3">
    <location>
        <begin position="8"/>
        <end position="241"/>
    </location>
</feature>
<proteinExistence type="predicted"/>
<organism evidence="4 5">
    <name type="scientific">Sandaracinus amylolyticus</name>
    <dbReference type="NCBI Taxonomy" id="927083"/>
    <lineage>
        <taxon>Bacteria</taxon>
        <taxon>Pseudomonadati</taxon>
        <taxon>Myxococcota</taxon>
        <taxon>Polyangia</taxon>
        <taxon>Polyangiales</taxon>
        <taxon>Sandaracinaceae</taxon>
        <taxon>Sandaracinus</taxon>
    </lineage>
</organism>
<dbReference type="InterPro" id="IPR003439">
    <property type="entry name" value="ABC_transporter-like_ATP-bd"/>
</dbReference>